<proteinExistence type="predicted"/>
<evidence type="ECO:0000313" key="1">
    <source>
        <dbReference type="EMBL" id="GIY84230.1"/>
    </source>
</evidence>
<dbReference type="Proteomes" id="UP001054837">
    <property type="component" value="Unassembled WGS sequence"/>
</dbReference>
<accession>A0AAV4WQN4</accession>
<gene>
    <name evidence="1" type="ORF">CDAR_462601</name>
</gene>
<evidence type="ECO:0000313" key="2">
    <source>
        <dbReference type="Proteomes" id="UP001054837"/>
    </source>
</evidence>
<name>A0AAV4WQN4_9ARAC</name>
<dbReference type="AlphaFoldDB" id="A0AAV4WQN4"/>
<organism evidence="1 2">
    <name type="scientific">Caerostris darwini</name>
    <dbReference type="NCBI Taxonomy" id="1538125"/>
    <lineage>
        <taxon>Eukaryota</taxon>
        <taxon>Metazoa</taxon>
        <taxon>Ecdysozoa</taxon>
        <taxon>Arthropoda</taxon>
        <taxon>Chelicerata</taxon>
        <taxon>Arachnida</taxon>
        <taxon>Araneae</taxon>
        <taxon>Araneomorphae</taxon>
        <taxon>Entelegynae</taxon>
        <taxon>Araneoidea</taxon>
        <taxon>Araneidae</taxon>
        <taxon>Caerostris</taxon>
    </lineage>
</organism>
<keyword evidence="2" id="KW-1185">Reference proteome</keyword>
<sequence>MIFIITDNCPTPINPSNLDFACTKTLMRARKTICHQLLFRIVLPQFGLFTARQLSRRNTSGWCGEDYPRSVTTSIPRAVPLRLLQLQVTGSVGQKSRVNAVLPLLIDLQRVGWTGSFVLMLSA</sequence>
<dbReference type="EMBL" id="BPLQ01014910">
    <property type="protein sequence ID" value="GIY84230.1"/>
    <property type="molecule type" value="Genomic_DNA"/>
</dbReference>
<protein>
    <submittedName>
        <fullName evidence="1">Uncharacterized protein</fullName>
    </submittedName>
</protein>
<reference evidence="1 2" key="1">
    <citation type="submission" date="2021-06" db="EMBL/GenBank/DDBJ databases">
        <title>Caerostris darwini draft genome.</title>
        <authorList>
            <person name="Kono N."/>
            <person name="Arakawa K."/>
        </authorList>
    </citation>
    <scope>NUCLEOTIDE SEQUENCE [LARGE SCALE GENOMIC DNA]</scope>
</reference>
<comment type="caution">
    <text evidence="1">The sequence shown here is derived from an EMBL/GenBank/DDBJ whole genome shotgun (WGS) entry which is preliminary data.</text>
</comment>